<dbReference type="Proteomes" id="UP000243376">
    <property type="component" value="Unassembled WGS sequence"/>
</dbReference>
<proteinExistence type="predicted"/>
<dbReference type="EMBL" id="PNIQ01000310">
    <property type="protein sequence ID" value="PMP83828.1"/>
    <property type="molecule type" value="Genomic_DNA"/>
</dbReference>
<evidence type="ECO:0000313" key="2">
    <source>
        <dbReference type="EMBL" id="PMP83828.1"/>
    </source>
</evidence>
<name>A0A2J6X932_9CHLR</name>
<keyword evidence="1" id="KW-1133">Transmembrane helix</keyword>
<keyword evidence="1" id="KW-0472">Membrane</keyword>
<sequence>MQLTSLLRIARRFWLLILIPSVLAGGLSLWFDLHQPPRYVATARLLITYPINGAEDTVENWQMTEYVLDDLPQVLSSATFAAKVAPLLTERNLALTRTEIQQGLRITLLHRSVDLHGEASSPAAAQALVEAAITVLQREGLDFWGRSNLHLNVVVLDAVNDPQPTFSLRSALFDAALRAMLGLVAGFGLAVAAATFRPLKEEPLWKSAIM</sequence>
<evidence type="ECO:0000313" key="3">
    <source>
        <dbReference type="Proteomes" id="UP000243376"/>
    </source>
</evidence>
<comment type="caution">
    <text evidence="2">The sequence shown here is derived from an EMBL/GenBank/DDBJ whole genome shotgun (WGS) entry which is preliminary data.</text>
</comment>
<evidence type="ECO:0000256" key="1">
    <source>
        <dbReference type="SAM" id="Phobius"/>
    </source>
</evidence>
<dbReference type="AlphaFoldDB" id="A0A2J6X932"/>
<feature type="transmembrane region" description="Helical" evidence="1">
    <location>
        <begin position="12"/>
        <end position="31"/>
    </location>
</feature>
<protein>
    <submittedName>
        <fullName evidence="2">Lipopolysaccharide biosynthesis protein</fullName>
    </submittedName>
</protein>
<accession>A0A2J6X932</accession>
<gene>
    <name evidence="2" type="ORF">C0184_04740</name>
</gene>
<reference evidence="2 3" key="1">
    <citation type="submission" date="2018-01" db="EMBL/GenBank/DDBJ databases">
        <title>Metagenomic assembled genomes from two thermal pools in the Uzon Caldera, Kamchatka, Russia.</title>
        <authorList>
            <person name="Wilkins L."/>
            <person name="Ettinger C."/>
        </authorList>
    </citation>
    <scope>NUCLEOTIDE SEQUENCE [LARGE SCALE GENOMIC DNA]</scope>
    <source>
        <strain evidence="2">ZAV-02</strain>
    </source>
</reference>
<organism evidence="2 3">
    <name type="scientific">Chloroflexus aggregans</name>
    <dbReference type="NCBI Taxonomy" id="152260"/>
    <lineage>
        <taxon>Bacteria</taxon>
        <taxon>Bacillati</taxon>
        <taxon>Chloroflexota</taxon>
        <taxon>Chloroflexia</taxon>
        <taxon>Chloroflexales</taxon>
        <taxon>Chloroflexineae</taxon>
        <taxon>Chloroflexaceae</taxon>
        <taxon>Chloroflexus</taxon>
    </lineage>
</organism>
<keyword evidence="1" id="KW-0812">Transmembrane</keyword>